<dbReference type="STRING" id="1267423.SAMN05216290_0439"/>
<proteinExistence type="inferred from homology"/>
<dbReference type="GO" id="GO:0005737">
    <property type="term" value="C:cytoplasm"/>
    <property type="evidence" value="ECO:0007669"/>
    <property type="project" value="UniProtKB-SubCell"/>
</dbReference>
<dbReference type="InterPro" id="IPR013785">
    <property type="entry name" value="Aldolase_TIM"/>
</dbReference>
<evidence type="ECO:0000313" key="11">
    <source>
        <dbReference type="EMBL" id="SEV88256.1"/>
    </source>
</evidence>
<comment type="caution">
    <text evidence="9">Lacks conserved residue(s) required for the propagation of feature annotation.</text>
</comment>
<gene>
    <name evidence="9" type="primary">hisA</name>
    <name evidence="11" type="ORF">SAMN05216290_0439</name>
</gene>
<dbReference type="EMBL" id="FOIR01000001">
    <property type="protein sequence ID" value="SEV88256.1"/>
    <property type="molecule type" value="Genomic_DNA"/>
</dbReference>
<dbReference type="Pfam" id="PF00977">
    <property type="entry name" value="His_biosynth"/>
    <property type="match status" value="1"/>
</dbReference>
<dbReference type="InterPro" id="IPR006062">
    <property type="entry name" value="His_biosynth"/>
</dbReference>
<dbReference type="CDD" id="cd04732">
    <property type="entry name" value="HisA"/>
    <property type="match status" value="1"/>
</dbReference>
<evidence type="ECO:0000256" key="9">
    <source>
        <dbReference type="HAMAP-Rule" id="MF_01014"/>
    </source>
</evidence>
<keyword evidence="8 9" id="KW-0413">Isomerase</keyword>
<keyword evidence="6 9" id="KW-0028">Amino-acid biosynthesis</keyword>
<dbReference type="AlphaFoldDB" id="A0A1I0MK94"/>
<evidence type="ECO:0000256" key="3">
    <source>
        <dbReference type="ARBA" id="ARBA00005133"/>
    </source>
</evidence>
<dbReference type="InterPro" id="IPR011060">
    <property type="entry name" value="RibuloseP-bd_barrel"/>
</dbReference>
<dbReference type="HAMAP" id="MF_01014">
    <property type="entry name" value="HisA"/>
    <property type="match status" value="1"/>
</dbReference>
<evidence type="ECO:0000256" key="7">
    <source>
        <dbReference type="ARBA" id="ARBA00023102"/>
    </source>
</evidence>
<keyword evidence="7 9" id="KW-0368">Histidine biosynthesis</keyword>
<evidence type="ECO:0000256" key="1">
    <source>
        <dbReference type="ARBA" id="ARBA00000901"/>
    </source>
</evidence>
<dbReference type="GO" id="GO:0003949">
    <property type="term" value="F:1-(5-phosphoribosyl)-5-[(5-phosphoribosylamino)methylideneamino]imidazole-4-carboxamide isomerase activity"/>
    <property type="evidence" value="ECO:0007669"/>
    <property type="project" value="UniProtKB-UniRule"/>
</dbReference>
<name>A0A1I0MK94_9BACT</name>
<keyword evidence="5 9" id="KW-0963">Cytoplasm</keyword>
<reference evidence="12" key="1">
    <citation type="submission" date="2016-10" db="EMBL/GenBank/DDBJ databases">
        <authorList>
            <person name="Varghese N."/>
            <person name="Submissions S."/>
        </authorList>
    </citation>
    <scope>NUCLEOTIDE SEQUENCE [LARGE SCALE GENOMIC DNA]</scope>
    <source>
        <strain evidence="12">CGMCC 1.12402</strain>
    </source>
</reference>
<feature type="active site" description="Proton donor" evidence="9">
    <location>
        <position position="131"/>
    </location>
</feature>
<evidence type="ECO:0000256" key="8">
    <source>
        <dbReference type="ARBA" id="ARBA00023235"/>
    </source>
</evidence>
<evidence type="ECO:0000256" key="6">
    <source>
        <dbReference type="ARBA" id="ARBA00022605"/>
    </source>
</evidence>
<protein>
    <recommendedName>
        <fullName evidence="9">1-(5-phosphoribosyl)-5-[(5-phosphoribosylamino)methylideneamino] imidazole-4-carboxamide isomerase</fullName>
        <ecNumber evidence="9">5.3.1.16</ecNumber>
    </recommendedName>
    <alternativeName>
        <fullName evidence="9">Phosphoribosylformimino-5-aminoimidazole carboxamide ribotide isomerase</fullName>
    </alternativeName>
</protein>
<evidence type="ECO:0000313" key="12">
    <source>
        <dbReference type="Proteomes" id="UP000199437"/>
    </source>
</evidence>
<dbReference type="SUPFAM" id="SSF51366">
    <property type="entry name" value="Ribulose-phoshate binding barrel"/>
    <property type="match status" value="1"/>
</dbReference>
<dbReference type="Proteomes" id="UP000199437">
    <property type="component" value="Unassembled WGS sequence"/>
</dbReference>
<dbReference type="PANTHER" id="PTHR43090">
    <property type="entry name" value="1-(5-PHOSPHORIBOSYL)-5-[(5-PHOSPHORIBOSYLAMINO)METHYLIDENEAMINO] IMIDAZOLE-4-CARBOXAMIDE ISOMERASE"/>
    <property type="match status" value="1"/>
</dbReference>
<dbReference type="OrthoDB" id="9807749at2"/>
<dbReference type="InterPro" id="IPR044524">
    <property type="entry name" value="Isoase_HisA-like"/>
</dbReference>
<evidence type="ECO:0000256" key="2">
    <source>
        <dbReference type="ARBA" id="ARBA00004496"/>
    </source>
</evidence>
<comment type="similarity">
    <text evidence="4 9 10">Belongs to the HisA/HisF family.</text>
</comment>
<dbReference type="UniPathway" id="UPA00031">
    <property type="reaction ID" value="UER00009"/>
</dbReference>
<organism evidence="11 12">
    <name type="scientific">Roseivirga pacifica</name>
    <dbReference type="NCBI Taxonomy" id="1267423"/>
    <lineage>
        <taxon>Bacteria</taxon>
        <taxon>Pseudomonadati</taxon>
        <taxon>Bacteroidota</taxon>
        <taxon>Cytophagia</taxon>
        <taxon>Cytophagales</taxon>
        <taxon>Roseivirgaceae</taxon>
        <taxon>Roseivirga</taxon>
    </lineage>
</organism>
<sequence length="240" mass="26607">MIQIIPSITIIDGKITKLKQGDYSSETVYKDSPVDIARQFEDYGVKRIHLVDLDGAKKGSPVNYHILEAIARYTNLHIDFGGGVSTDGDISKAYEFGAASVTAASVAVLKKELFSSWLVSYGREKVTLSADVKEGKVAIKGWQKSSNTNVDDHIDYYYMRGIKYVKSADTAKDGIQEGPNFEHYEHLVKKFPEIHFMASGGVRSVDDIKKLADIGVKSVIFGRAYFEGNLTLKDIESLIK</sequence>
<accession>A0A1I0MK94</accession>
<dbReference type="GO" id="GO:0000162">
    <property type="term" value="P:L-tryptophan biosynthetic process"/>
    <property type="evidence" value="ECO:0007669"/>
    <property type="project" value="TreeGrafter"/>
</dbReference>
<dbReference type="Gene3D" id="3.20.20.70">
    <property type="entry name" value="Aldolase class I"/>
    <property type="match status" value="1"/>
</dbReference>
<dbReference type="GeneID" id="99985200"/>
<keyword evidence="12" id="KW-1185">Reference proteome</keyword>
<evidence type="ECO:0000256" key="4">
    <source>
        <dbReference type="ARBA" id="ARBA00009667"/>
    </source>
</evidence>
<dbReference type="FunFam" id="3.20.20.70:FF:000009">
    <property type="entry name" value="1-(5-phosphoribosyl)-5-[(5-phosphoribosylamino)methylideneamino] imidazole-4-carboxamide isomerase"/>
    <property type="match status" value="1"/>
</dbReference>
<dbReference type="RefSeq" id="WP_090256753.1">
    <property type="nucleotide sequence ID" value="NZ_FOIR01000001.1"/>
</dbReference>
<comment type="subcellular location">
    <subcellularLocation>
        <location evidence="2 9">Cytoplasm</location>
    </subcellularLocation>
</comment>
<dbReference type="EC" id="5.3.1.16" evidence="9"/>
<dbReference type="PANTHER" id="PTHR43090:SF2">
    <property type="entry name" value="1-(5-PHOSPHORIBOSYL)-5-[(5-PHOSPHORIBOSYLAMINO)METHYLIDENEAMINO] IMIDAZOLE-4-CARBOXAMIDE ISOMERASE"/>
    <property type="match status" value="1"/>
</dbReference>
<dbReference type="GO" id="GO:0000105">
    <property type="term" value="P:L-histidine biosynthetic process"/>
    <property type="evidence" value="ECO:0007669"/>
    <property type="project" value="UniProtKB-UniRule"/>
</dbReference>
<comment type="catalytic activity">
    <reaction evidence="1 9">
        <text>1-(5-phospho-beta-D-ribosyl)-5-[(5-phospho-beta-D-ribosylamino)methylideneamino]imidazole-4-carboxamide = 5-[(5-phospho-1-deoxy-D-ribulos-1-ylimino)methylamino]-1-(5-phospho-beta-D-ribosyl)imidazole-4-carboxamide</text>
        <dbReference type="Rhea" id="RHEA:15469"/>
        <dbReference type="ChEBI" id="CHEBI:58435"/>
        <dbReference type="ChEBI" id="CHEBI:58525"/>
        <dbReference type="EC" id="5.3.1.16"/>
    </reaction>
</comment>
<dbReference type="InterPro" id="IPR023016">
    <property type="entry name" value="HisA/PriA"/>
</dbReference>
<evidence type="ECO:0000256" key="5">
    <source>
        <dbReference type="ARBA" id="ARBA00022490"/>
    </source>
</evidence>
<comment type="pathway">
    <text evidence="3 9">Amino-acid biosynthesis; L-histidine biosynthesis; L-histidine from 5-phospho-alpha-D-ribose 1-diphosphate: step 4/9.</text>
</comment>
<evidence type="ECO:0000256" key="10">
    <source>
        <dbReference type="RuleBase" id="RU003657"/>
    </source>
</evidence>